<comment type="caution">
    <text evidence="1">The sequence shown here is derived from an EMBL/GenBank/DDBJ whole genome shotgun (WGS) entry which is preliminary data.</text>
</comment>
<reference evidence="2" key="1">
    <citation type="journal article" date="2023" name="Proc. Natl. Acad. Sci. U.S.A.">
        <title>Genomic and structural basis for evolution of tropane alkaloid biosynthesis.</title>
        <authorList>
            <person name="Wanga Y.-J."/>
            <person name="Taina T."/>
            <person name="Yua J.-Y."/>
            <person name="Lia J."/>
            <person name="Xua B."/>
            <person name="Chenc J."/>
            <person name="D'Auriad J.C."/>
            <person name="Huanga J.-P."/>
            <person name="Huanga S.-X."/>
        </authorList>
    </citation>
    <scope>NUCLEOTIDE SEQUENCE [LARGE SCALE GENOMIC DNA]</scope>
    <source>
        <strain evidence="2">cv. KIB-2019</strain>
    </source>
</reference>
<organism evidence="1 2">
    <name type="scientific">Anisodus acutangulus</name>
    <dbReference type="NCBI Taxonomy" id="402998"/>
    <lineage>
        <taxon>Eukaryota</taxon>
        <taxon>Viridiplantae</taxon>
        <taxon>Streptophyta</taxon>
        <taxon>Embryophyta</taxon>
        <taxon>Tracheophyta</taxon>
        <taxon>Spermatophyta</taxon>
        <taxon>Magnoliopsida</taxon>
        <taxon>eudicotyledons</taxon>
        <taxon>Gunneridae</taxon>
        <taxon>Pentapetalae</taxon>
        <taxon>asterids</taxon>
        <taxon>lamiids</taxon>
        <taxon>Solanales</taxon>
        <taxon>Solanaceae</taxon>
        <taxon>Solanoideae</taxon>
        <taxon>Hyoscyameae</taxon>
        <taxon>Anisodus</taxon>
    </lineage>
</organism>
<name>A0A9Q1N3R4_9SOLA</name>
<sequence>MFETSSESSIPTNILDAHTTPILLRNTTVDHVEESVDPAPHLDEVNADNNDSVVDMLHDVEDEMQHSEEDSVESDDVVVPIIEVPAPDIASEGIPHHVREYERELLEQVRELEIAAIATVVYRI</sequence>
<accession>A0A9Q1N3R4</accession>
<keyword evidence="2" id="KW-1185">Reference proteome</keyword>
<dbReference type="EMBL" id="JAJAGQ010000001">
    <property type="protein sequence ID" value="KAJ8573343.1"/>
    <property type="molecule type" value="Genomic_DNA"/>
</dbReference>
<proteinExistence type="predicted"/>
<evidence type="ECO:0000313" key="1">
    <source>
        <dbReference type="EMBL" id="KAJ8573343.1"/>
    </source>
</evidence>
<gene>
    <name evidence="1" type="ORF">K7X08_009854</name>
</gene>
<dbReference type="Proteomes" id="UP001152561">
    <property type="component" value="Unassembled WGS sequence"/>
</dbReference>
<protein>
    <submittedName>
        <fullName evidence="1">Uncharacterized protein</fullName>
    </submittedName>
</protein>
<dbReference type="AlphaFoldDB" id="A0A9Q1N3R4"/>
<evidence type="ECO:0000313" key="2">
    <source>
        <dbReference type="Proteomes" id="UP001152561"/>
    </source>
</evidence>